<dbReference type="EMBL" id="CAADIH010000018">
    <property type="protein sequence ID" value="VFR44214.1"/>
    <property type="molecule type" value="Genomic_DNA"/>
</dbReference>
<proteinExistence type="predicted"/>
<dbReference type="EMBL" id="CAADIE010000001">
    <property type="protein sequence ID" value="VFR32379.1"/>
    <property type="molecule type" value="Genomic_DNA"/>
</dbReference>
<accession>A0A484R139</accession>
<name>A0A484R139_9ZZZZ</name>
<protein>
    <submittedName>
        <fullName evidence="2">Uncharacterized protein</fullName>
    </submittedName>
</protein>
<evidence type="ECO:0000313" key="2">
    <source>
        <dbReference type="EMBL" id="VFR44214.1"/>
    </source>
</evidence>
<dbReference type="AlphaFoldDB" id="A0A484R139"/>
<sequence length="107" mass="12289">MADCEYVRQHYGVPACIGRRVVVYGKPAIISADRGHYIGITYDADRPGVIRNAHPTSEVEYLDMGTVRPMTRGQRRYLHWLEVADCFPDWKFGDWVKSSYAREADHA</sequence>
<organism evidence="2">
    <name type="scientific">plant metagenome</name>
    <dbReference type="NCBI Taxonomy" id="1297885"/>
    <lineage>
        <taxon>unclassified sequences</taxon>
        <taxon>metagenomes</taxon>
        <taxon>organismal metagenomes</taxon>
    </lineage>
</organism>
<evidence type="ECO:0000313" key="1">
    <source>
        <dbReference type="EMBL" id="VFR32379.1"/>
    </source>
</evidence>
<gene>
    <name evidence="1" type="ORF">BER1_1092</name>
    <name evidence="2" type="ORF">BER2_1675</name>
</gene>
<reference evidence="2" key="1">
    <citation type="submission" date="2019-03" db="EMBL/GenBank/DDBJ databases">
        <authorList>
            <person name="Danneels B."/>
        </authorList>
    </citation>
    <scope>NUCLEOTIDE SEQUENCE</scope>
</reference>